<dbReference type="InterPro" id="IPR027417">
    <property type="entry name" value="P-loop_NTPase"/>
</dbReference>
<keyword evidence="8 10" id="KW-0143">Chaperone</keyword>
<evidence type="ECO:0000313" key="13">
    <source>
        <dbReference type="EMBL" id="MBW0467712.1"/>
    </source>
</evidence>
<dbReference type="FunFam" id="3.40.50.300:FF:000712">
    <property type="entry name" value="Midasin"/>
    <property type="match status" value="1"/>
</dbReference>
<dbReference type="PANTHER" id="PTHR48103">
    <property type="entry name" value="MIDASIN-RELATED"/>
    <property type="match status" value="1"/>
</dbReference>
<feature type="compositionally biased region" description="Basic and acidic residues" evidence="11">
    <location>
        <begin position="4435"/>
        <end position="4449"/>
    </location>
</feature>
<dbReference type="PANTHER" id="PTHR48103:SF2">
    <property type="entry name" value="MIDASIN"/>
    <property type="match status" value="1"/>
</dbReference>
<gene>
    <name evidence="13" type="ORF">O181_007427</name>
</gene>
<feature type="domain" description="VWFA" evidence="12">
    <location>
        <begin position="5024"/>
        <end position="5234"/>
    </location>
</feature>
<dbReference type="CDD" id="cd00009">
    <property type="entry name" value="AAA"/>
    <property type="match status" value="1"/>
</dbReference>
<feature type="compositionally biased region" description="Acidic residues" evidence="11">
    <location>
        <begin position="4417"/>
        <end position="4434"/>
    </location>
</feature>
<feature type="compositionally biased region" description="Polar residues" evidence="11">
    <location>
        <begin position="4725"/>
        <end position="4743"/>
    </location>
</feature>
<feature type="region of interest" description="Disordered" evidence="11">
    <location>
        <begin position="4925"/>
        <end position="4945"/>
    </location>
</feature>
<feature type="compositionally biased region" description="Acidic residues" evidence="11">
    <location>
        <begin position="4463"/>
        <end position="4482"/>
    </location>
</feature>
<evidence type="ECO:0000256" key="7">
    <source>
        <dbReference type="ARBA" id="ARBA00022840"/>
    </source>
</evidence>
<dbReference type="PROSITE" id="PS00018">
    <property type="entry name" value="EF_HAND_1"/>
    <property type="match status" value="1"/>
</dbReference>
<feature type="compositionally biased region" description="Basic and acidic residues" evidence="11">
    <location>
        <begin position="4483"/>
        <end position="4501"/>
    </location>
</feature>
<feature type="compositionally biased region" description="Basic and acidic residues" evidence="11">
    <location>
        <begin position="4542"/>
        <end position="4582"/>
    </location>
</feature>
<feature type="compositionally biased region" description="Polar residues" evidence="11">
    <location>
        <begin position="4750"/>
        <end position="4777"/>
    </location>
</feature>
<comment type="function">
    <text evidence="10">Nuclear chaperone required for maturation and nuclear export of pre-60S ribosome subunits.</text>
</comment>
<evidence type="ECO:0000256" key="8">
    <source>
        <dbReference type="ARBA" id="ARBA00023186"/>
    </source>
</evidence>
<dbReference type="Proteomes" id="UP000765509">
    <property type="component" value="Unassembled WGS sequence"/>
</dbReference>
<evidence type="ECO:0000256" key="1">
    <source>
        <dbReference type="ARBA" id="ARBA00004604"/>
    </source>
</evidence>
<dbReference type="Pfam" id="PF17865">
    <property type="entry name" value="AAA_lid_5"/>
    <property type="match status" value="1"/>
</dbReference>
<proteinExistence type="inferred from homology"/>
<organism evidence="13 14">
    <name type="scientific">Austropuccinia psidii MF-1</name>
    <dbReference type="NCBI Taxonomy" id="1389203"/>
    <lineage>
        <taxon>Eukaryota</taxon>
        <taxon>Fungi</taxon>
        <taxon>Dikarya</taxon>
        <taxon>Basidiomycota</taxon>
        <taxon>Pucciniomycotina</taxon>
        <taxon>Pucciniomycetes</taxon>
        <taxon>Pucciniales</taxon>
        <taxon>Sphaerophragmiaceae</taxon>
        <taxon>Austropuccinia</taxon>
    </lineage>
</organism>
<dbReference type="FunFam" id="3.40.50.300:FF:000142">
    <property type="entry name" value="Midasin"/>
    <property type="match status" value="1"/>
</dbReference>
<dbReference type="GO" id="GO:0005524">
    <property type="term" value="F:ATP binding"/>
    <property type="evidence" value="ECO:0007669"/>
    <property type="project" value="UniProtKB-KW"/>
</dbReference>
<evidence type="ECO:0000256" key="4">
    <source>
        <dbReference type="ARBA" id="ARBA00017143"/>
    </source>
</evidence>
<feature type="compositionally biased region" description="Gly residues" evidence="11">
    <location>
        <begin position="4404"/>
        <end position="4413"/>
    </location>
</feature>
<dbReference type="GO" id="GO:0000055">
    <property type="term" value="P:ribosomal large subunit export from nucleus"/>
    <property type="evidence" value="ECO:0007669"/>
    <property type="project" value="TreeGrafter"/>
</dbReference>
<feature type="compositionally biased region" description="Polar residues" evidence="11">
    <location>
        <begin position="4707"/>
        <end position="4718"/>
    </location>
</feature>
<dbReference type="EMBL" id="AVOT02001655">
    <property type="protein sequence ID" value="MBW0467712.1"/>
    <property type="molecule type" value="Genomic_DNA"/>
</dbReference>
<keyword evidence="9 10" id="KW-0539">Nucleus</keyword>
<dbReference type="Pfam" id="PF07728">
    <property type="entry name" value="AAA_5"/>
    <property type="match status" value="7"/>
</dbReference>
<dbReference type="SMART" id="SM00327">
    <property type="entry name" value="VWA"/>
    <property type="match status" value="1"/>
</dbReference>
<dbReference type="InterPro" id="IPR003593">
    <property type="entry name" value="AAA+_ATPase"/>
</dbReference>
<dbReference type="Pfam" id="PF00004">
    <property type="entry name" value="AAA"/>
    <property type="match status" value="1"/>
</dbReference>
<dbReference type="InterPro" id="IPR012099">
    <property type="entry name" value="Midasin"/>
</dbReference>
<evidence type="ECO:0000256" key="11">
    <source>
        <dbReference type="SAM" id="MobiDB-lite"/>
    </source>
</evidence>
<dbReference type="InterPro" id="IPR018247">
    <property type="entry name" value="EF_Hand_1_Ca_BS"/>
</dbReference>
<dbReference type="SUPFAM" id="SSF52540">
    <property type="entry name" value="P-loop containing nucleoside triphosphate hydrolases"/>
    <property type="match status" value="6"/>
</dbReference>
<feature type="compositionally biased region" description="Polar residues" evidence="11">
    <location>
        <begin position="4932"/>
        <end position="4945"/>
    </location>
</feature>
<evidence type="ECO:0000256" key="2">
    <source>
        <dbReference type="ARBA" id="ARBA00004642"/>
    </source>
</evidence>
<dbReference type="OrthoDB" id="2501245at2759"/>
<dbReference type="SMART" id="SM00382">
    <property type="entry name" value="AAA"/>
    <property type="match status" value="5"/>
</dbReference>
<comment type="caution">
    <text evidence="13">The sequence shown here is derived from an EMBL/GenBank/DDBJ whole genome shotgun (WGS) entry which is preliminary data.</text>
</comment>
<feature type="region of interest" description="Disordered" evidence="11">
    <location>
        <begin position="4386"/>
        <end position="4793"/>
    </location>
</feature>
<protein>
    <recommendedName>
        <fullName evidence="4 10">Midasin</fullName>
    </recommendedName>
</protein>
<dbReference type="FunFam" id="3.40.50.300:FF:001368">
    <property type="entry name" value="Midasin"/>
    <property type="match status" value="1"/>
</dbReference>
<evidence type="ECO:0000256" key="6">
    <source>
        <dbReference type="ARBA" id="ARBA00022741"/>
    </source>
</evidence>
<dbReference type="GO" id="GO:0005654">
    <property type="term" value="C:nucleoplasm"/>
    <property type="evidence" value="ECO:0007669"/>
    <property type="project" value="UniProtKB-SubCell"/>
</dbReference>
<feature type="compositionally biased region" description="Basic and acidic residues" evidence="11">
    <location>
        <begin position="4618"/>
        <end position="4627"/>
    </location>
</feature>
<dbReference type="InterPro" id="IPR036465">
    <property type="entry name" value="vWFA_dom_sf"/>
</dbReference>
<evidence type="ECO:0000256" key="5">
    <source>
        <dbReference type="ARBA" id="ARBA00022553"/>
    </source>
</evidence>
<evidence type="ECO:0000313" key="14">
    <source>
        <dbReference type="Proteomes" id="UP000765509"/>
    </source>
</evidence>
<name>A0A9Q3GIG5_9BASI</name>
<dbReference type="InterPro" id="IPR025662">
    <property type="entry name" value="Sigma_54_int_dom_ATP-bd_1"/>
</dbReference>
<dbReference type="InterPro" id="IPR011704">
    <property type="entry name" value="ATPase_dyneun-rel_AAA"/>
</dbReference>
<dbReference type="GO" id="GO:0030687">
    <property type="term" value="C:preribosome, large subunit precursor"/>
    <property type="evidence" value="ECO:0007669"/>
    <property type="project" value="TreeGrafter"/>
</dbReference>
<keyword evidence="7 10" id="KW-0067">ATP-binding</keyword>
<dbReference type="InterPro" id="IPR003959">
    <property type="entry name" value="ATPase_AAA_core"/>
</dbReference>
<dbReference type="PROSITE" id="PS00675">
    <property type="entry name" value="SIGMA54_INTERACT_1"/>
    <property type="match status" value="1"/>
</dbReference>
<dbReference type="PIRSF" id="PIRSF010340">
    <property type="entry name" value="Midasin"/>
    <property type="match status" value="1"/>
</dbReference>
<dbReference type="InterPro" id="IPR040848">
    <property type="entry name" value="AAA_lid_7"/>
</dbReference>
<dbReference type="GO" id="GO:0016887">
    <property type="term" value="F:ATP hydrolysis activity"/>
    <property type="evidence" value="ECO:0007669"/>
    <property type="project" value="InterPro"/>
</dbReference>
<dbReference type="GO" id="GO:0005730">
    <property type="term" value="C:nucleolus"/>
    <property type="evidence" value="ECO:0007669"/>
    <property type="project" value="UniProtKB-SubCell"/>
</dbReference>
<evidence type="ECO:0000256" key="9">
    <source>
        <dbReference type="ARBA" id="ARBA00023242"/>
    </source>
</evidence>
<dbReference type="GO" id="GO:0000027">
    <property type="term" value="P:ribosomal large subunit assembly"/>
    <property type="evidence" value="ECO:0007669"/>
    <property type="project" value="InterPro"/>
</dbReference>
<dbReference type="Gene3D" id="3.40.50.300">
    <property type="entry name" value="P-loop containing nucleotide triphosphate hydrolases"/>
    <property type="match status" value="6"/>
</dbReference>
<evidence type="ECO:0000256" key="10">
    <source>
        <dbReference type="PIRNR" id="PIRNR010340"/>
    </source>
</evidence>
<keyword evidence="5" id="KW-0597">Phosphoprotein</keyword>
<dbReference type="InterPro" id="IPR002035">
    <property type="entry name" value="VWF_A"/>
</dbReference>
<dbReference type="SUPFAM" id="SSF53300">
    <property type="entry name" value="vWA-like"/>
    <property type="match status" value="1"/>
</dbReference>
<evidence type="ECO:0000259" key="12">
    <source>
        <dbReference type="PROSITE" id="PS50234"/>
    </source>
</evidence>
<evidence type="ECO:0000256" key="3">
    <source>
        <dbReference type="ARBA" id="ARBA00007188"/>
    </source>
</evidence>
<keyword evidence="6 10" id="KW-0547">Nucleotide-binding</keyword>
<reference evidence="13" key="1">
    <citation type="submission" date="2021-03" db="EMBL/GenBank/DDBJ databases">
        <title>Draft genome sequence of rust myrtle Austropuccinia psidii MF-1, a brazilian biotype.</title>
        <authorList>
            <person name="Quecine M.C."/>
            <person name="Pachon D.M.R."/>
            <person name="Bonatelli M.L."/>
            <person name="Correr F.H."/>
            <person name="Franceschini L.M."/>
            <person name="Leite T.F."/>
            <person name="Margarido G.R.A."/>
            <person name="Almeida C.A."/>
            <person name="Ferrarezi J.A."/>
            <person name="Labate C.A."/>
        </authorList>
    </citation>
    <scope>NUCLEOTIDE SEQUENCE</scope>
    <source>
        <strain evidence="13">MF-1</strain>
    </source>
</reference>
<dbReference type="Pfam" id="PF00092">
    <property type="entry name" value="VWA"/>
    <property type="match status" value="1"/>
</dbReference>
<accession>A0A9Q3GIG5</accession>
<feature type="compositionally biased region" description="Basic and acidic residues" evidence="11">
    <location>
        <begin position="4517"/>
        <end position="4532"/>
    </location>
</feature>
<dbReference type="InterPro" id="IPR041190">
    <property type="entry name" value="Midasin_AAA_lid_5"/>
</dbReference>
<sequence>MTGLANPNPSIAASLPVSSIEDPHLAATHSANLDLIHALNDFLHAIGLLPLSQASYPNLSLEGLGGLVSDHRSCSEIPADDISFLLSLVNVSLLTPALSPVAQHKDHATRLVHLLSRMALLPSFTQHVASHFTPILPELASLWLLRLPNQGRNDVDGPGRESLNDQDVIAAYNSHYSEVAKLEFRAVLSAFALLLRTHTCLFPFLVTFMRHPALATDPFDLLPSTVVATNIDLDQPLPSDHPLYQDQVVYHYLMSLYRILSIAPHLPFPGLVPNGWVLSPYLLNILKFHPTRGSRLLAWNCWRFWLGSAGFGSMGNQVRDQYVWQRSISECSLIDINYTTPWSSILPHLIPISQPETSTALNTNHSSQDWILVEEKLTGKWEVHLSSTQKPTVFYQVVSRRVDAWILAIDEAQNASRQRLANQKHSSSLSTESHSNLPTLSIQSLNLSRLVTAIEGIIVMKFNTFLLFNHVPDLERLSESTLKQEKALLESQRLIQNLSFVKTSSSSVALSDLASLLIARRPILISGPPSSGKNTIIRYIATQLLSKEPLYDNSFIDQTQCDQNLVILNLASRTLDAKSLLGCHTSSPKDPGKFIFVEGPLTRAMREGKWLVCQDIDRASDDVLSVINQVADLINHRTQYQVGGGYGGHGGRYGVGIDLGLPFGWLQASEQFLLLATRTCQDNQAKDFVGVQYWSDIKLKPMNMDDALKIFTHQTPSFSNVVREHLVAAWKEVSCFKHDPRGRGSPRLADLLKWAQRIKALLPSNHNLNSISQNPVLQEQIFLEAIDLFLASSDTLMMDSNNITNNLDLNIFSALSKHIDLNSERATYCLCRRIPDCVLSTHQSAHGAQKKGQRFVQLGRVRLAVNPHGSKSSFGYSRPFALSKSSSILLERLAACMRSAEPVLLVGETGTGKTSIVSFMANQLGKKLISFNLSSQSEASDLLGGFKPLDSSEDGKLQSNDLIESFIRTFAEVFNVSRNQEFIQAMRKAALKKRYSRLVIMLQNALRLLTQRSETKIQAKQQGEIVETEETSNKRRKISDGTVVTSACNRSRFHIALEVFQDQVSQFEEKFIKSSSKQMRFRFVEGPLVKALQQGHWVLLDEINLATPETLESLSGLLRHSAASVILSERGDLTPIPRHPDFRLIGCMNPATDVGKRDLPSSLRSKFTEIFVQPPDNNQEALLNIISQYLSGLCVSDKRVINDIADCYCEIRSMARSGSLADGTSAPPHYSMRTLSRALTFAADISDSLGLRRALVEGFLMAFMTTLDARSTVDVTSLIERHLVQTSKNPQAIMSQLPKKPSDKEKSFIQLGPFWLTKSKETNESLETYEYVLTNSVKSKIIDLARAVTTRRYPVLIQGPTSSGKTSLVEYLCRITGHSFVRINNHEHTDIQEYIGSYATDTETGRLTFKEGALVRALRRGEWVVLDELNLAPSDVLEALNRLLDDNRELLIPETQEIVRPHPNFMLFATQNPPGLYGGRKVLSRAFRNRFLELHFDDLPKEELEIVLCQRCRIAPSYAKKIVQVFVELQKRRQADKIFEEKHSFATLRDLFRWGGRGAIGYQELADDGYMLLAERSRGKEEKETVKEVLEQVMKVKIDSESLYNQVSLPNSLALTSASKRLFKLVSRALQFHEPVLLVGEAGSGKTSVCEALSSFANQRLRCINLHRNSEVGDLLGSQRPTRNREENIQAALHNLCRSLDLLNIEYPNFENVEVEEVVDFVENALTTRTKKSFDCDAEVLEQTRVALKHLRCSAALFTWFDGPLVQAMQEGDYVLLDEISLADDSVLERLNSLLEPERSIVLAERGGGTIDQMKITAHSNFEIMATMNPGGDFGKRELSPALRNRFTEIWVPLLSDPMDRLAVYSARLSAASSRPETNFDPLHWANCIISFSSFYSQSDFTAQLACRELSLRDGLSWCDFMKFASSLSPALAFIHGAQMTVLDRLGTAGFGQDLMMDSIHQYRQSCLSFLHQLAEIPFDNIPSPIRISHTENEITIGDFTLKRDAGALDSLCYSLTAPTAAHNVMRILRALQIPKAVLLEGSPGVGKTSLVETLARISGKRLRRINLSDQTDLIDLLGADVPAEDGRPGRFVWQDAAFLDALQNGDWVLLDEMNLAPQTVLEGLNSCLDHRGAVYIPEIDRNFIRHPDFKVFAAQNPHHQGGCRKGLPRSLIDRFTVVFMKEMEKRDFLQICADVAPELGHESIARMVDFNHELAEQAKSVSTFASLGSPWEFNLRDLGRWLKITTMDSTDNLQMLSPIEYLHMIYSGRFRTLEDQITSAKISELFFGPRPISINQLDVVELPSGLIVGHSKLKKHLISSCHPSLVSPIEIPPSLRHCAQALIRCLDLNWLPILTGPEYSGKTSLVKLLAARKGAKLRCLYINSSTDTTDLIGGFEQSHVESKVTTILENICQGIQNFLQERSLCRDDATRRLESIQRSLRILKSSEAFSCNSKLINQAIKLFKTSNCEQQSFLLEDLEHSLQKIRSCVSGERFEWIDGPVVAAMKRGEWLLVENSNFCNASVLDRLNPLFEGTGTLQLSEKGMRHGKIETIVPHPNFRVIFVFNSRYGELSRAMRNRGVEIAFLPGPPVKLVTQDSGTWSSSFPSYSTLRTLNVIQKLSALPNEAFVVGNLVEDVTMRWVAQALIHPPTEYPLLSRVLDHFFPTHHLEHNFKLLIHRLSRPELLEALESWARYTRQCYFFMAGGFDLATACQSGEHLLVETKRLAYQTIFIIVIAACAPLTPLLINSAQRSQPAAKTQAQPQAFHTSQVDLERFRVFVHKASEAILQLSLVILNKLQKEATFQAEDYKNLVGCLQNLQGGMLQLSSLIRPFPDYAAMGFALKVIEESLEKIPQPWKLHLESVCHSLTPLRRAHDISRWGGLVKLWQLFCPQWSPMPSVIDLSTDLEKIVLTCFNHIDTSLRAIYFEVAASLRLSRHIPIHSSQFFLVAEKLKEQLATKAATIAPLKVIEAHLDFGDKAERLIAVAAITAGFLDQASITEKHHLKLNDLLPHLKTLPSQVGVLFRSKAYLDEQKLGTDHVDLSLNLQILTLLTSPPVAFLENISSVYAPFNLLCQLTGSALLHTNVIITRLVETATTLQSHGKIFDSLNRFTNLMALTSPYLAIGRKSFCSSLLSHLFEKMESCLIDLAPPNGAPLFLEEKLTPTDSLESGVSRALRLWRVYVPDVPIDPLSVQTAHHAYLQSWMSRLRQLRDILSSHQRFMHDFSSNARVLLLDEEIANIELCCKELPQPSISRTTDQSILGAIFTELKGFGERFFANERLNRFVADISIIRDESELSNLRTQLETFSVSALSLFHRLSQRFPAFVDILLPIQALLHAIVADLTLIFQNATSKIFKTTCQVLEDFLAKLSISNTSLAAAQLRHHPLQEITQNIFGAEISQSLIVVTCIGAMANSSIKNFKKADIQRLISLYDTIWRLWALDRIKEQREAEEKAQEFKTRGHEIIMKSDEELEAEELLSLFPTEESQTVPKATSGAFSVVTPPLISAVCRLHLSVTLSEGEFSAASLFHSLRRKVVTAIGEKWAHLLSSHLDQSSLAFQLFRYHELLESIRLEKAPGLFKDFYTEGNVTEASCVVPLVVALAQRVEQLIQDWPDMINLKDIFQRCDQILILSSETPLARIIPFLEKLIEQVEEWQKYSCSENSLLTYQCNLTTLVVSWRRLELKSWATLVHREIGTFQSSTEIWWFHLYELLIRGFTPHAMAFQDEEVQKYLSACAVGLNEYMSNCNYGQFTHRLLLLQSFSVLLKAHDVISEASGWTQMIQLVEGVIYFYSHYQVDVITRIDEAKKLARREIEDLIRVASWKDVNIIALRQSSQKSHRQLYKCVKRFRTLLQSPMKDLLQRWHITWINPVDIRRPVILDHPNFCFSTNLDSSDWKSQIQSLAMPAYFSQVNLTSERLQRLVQSKKVFTEDTEAAVSIIESLATKIYLVAKELREEKIPSADSRESFARNLDLRKRKAFANLLKQLRLLGIGTCPTDQVLHQLSDPAVIMSQPLLGPNSVSSVKELCEACDEAFFALLNEMPLFRKFRTQHHADITASDMQRLLGSVESGLVLIIAERDSLFSLVKTIQVLEKSLMRMTDLLPLNNFGSLKLTSSELHDLCQGTVQCQNSWANTIQETMGHIKKLDEMKKTSILAATAQTLEGLASAAVKNIFQVEEIASISHTSLTLLKPTEAEFLINVPITLRWCIDSLEALIVEVPSLSFVLSPLCKELRNHQIESLPPSRETCHSGKAWLTLKKLTDSILIVTQELAKPKSTTQEPVDVGKKKDGLLKKSHLDLVKFTASCYLHDLLNDLKSFNENLSVLGESKEVQFLLSLAVSFIRSYFTLVYEHLVNYLRWHRSTIKLIQTVVTIGENIAQEGFCKPDFSEEDSTMDNTGLANDGTGLGNGQGGKDVGEEIESEDQLEGLQGDVDEQEKMEKDLTDEDKAVETQNDFDAQLENLPETEEDASSSQSDVEEDIDDGIGKVDPLDSKAVDEKFWEGENETDQTEAPQPDMCAKEEKAMPKDSDLAAKENQTSGEQNKPEQAEDEVNEKSELDENTSEKDFDLEKSKEDEELEKGGTEENEENEEAQPQHDAVPMMDHVDNTEALDLPEDLDMDSKSDKAEFSEEDSIMDINEMVPESLEDQNAPGEEENENDHQNNDEGLPDPVSDDIEPSNDAPEGQDFGSGVEGGGTNLAGANLDPTLHSVSDTETTNSGKVPDLKQQGQQNAGDSSNLENQQTETMEDISPQLSKTENGCQPDAQASETEANSSQPPSKLSKPNPLRDLGDAMGDWKRRLQEIVDATSNNNANEGDDTQVHDNAEVEYFQSAEAELTDQQAPGPATEDQACEELANRVIDDSLPESNVPLFPNSNLMPPSAEPLQLPEVGEQAGLVEEAVFQAGDTQISFGHPILEDFQPENMSAADEDEIDTQSNNQANEESLSSSAFPAGLWREYQQQTERSALQLTEQLRLILEPTTATRLQGDYRTGKRLNMRKLVSYLASDYTKDRIWLRRTKPAQRDYQIMLVVDDSKSMADARCAHLAFQTLALVMTALSRLEVGQMAIAKFGRDFEVLQPFGGFASGSNEAMNLVRGFTFSQQQTNVRLAVENALKIFSDARQQRLNGPEDTWQLGIIVSDGICQDHDDIRALLRKAMAERVMFVFVVLDSLHQQIGQNESDNATSSSIISMNTVSYTSNINGKMELKMERYLDSFPFDYYIVLREVKALPKVLSTLLRQFFDRINHI</sequence>
<comment type="subcellular location">
    <subcellularLocation>
        <location evidence="1">Nucleus</location>
        <location evidence="1">Nucleolus</location>
    </subcellularLocation>
    <subcellularLocation>
        <location evidence="2">Nucleus</location>
        <location evidence="2">Nucleoplasm</location>
    </subcellularLocation>
</comment>
<dbReference type="Gene3D" id="3.40.50.410">
    <property type="entry name" value="von Willebrand factor, type A domain"/>
    <property type="match status" value="1"/>
</dbReference>
<dbReference type="Pfam" id="PF17867">
    <property type="entry name" value="AAA_lid_7"/>
    <property type="match status" value="3"/>
</dbReference>
<dbReference type="PROSITE" id="PS50234">
    <property type="entry name" value="VWFA"/>
    <property type="match status" value="1"/>
</dbReference>
<keyword evidence="14" id="KW-1185">Reference proteome</keyword>
<comment type="similarity">
    <text evidence="3 10">Belongs to the midasin family.</text>
</comment>